<comment type="caution">
    <text evidence="3">The sequence shown here is derived from an EMBL/GenBank/DDBJ whole genome shotgun (WGS) entry which is preliminary data.</text>
</comment>
<dbReference type="AlphaFoldDB" id="K1S2Y3"/>
<evidence type="ECO:0000313" key="3">
    <source>
        <dbReference type="EMBL" id="EKC49749.1"/>
    </source>
</evidence>
<proteinExistence type="predicted"/>
<accession>K1S2Y3</accession>
<dbReference type="EMBL" id="AJWZ01009984">
    <property type="protein sequence ID" value="EKC49749.1"/>
    <property type="molecule type" value="Genomic_DNA"/>
</dbReference>
<reference evidence="3" key="1">
    <citation type="journal article" date="2013" name="Environ. Microbiol.">
        <title>Microbiota from the distal guts of lean and obese adolescents exhibit partial functional redundancy besides clear differences in community structure.</title>
        <authorList>
            <person name="Ferrer M."/>
            <person name="Ruiz A."/>
            <person name="Lanza F."/>
            <person name="Haange S.B."/>
            <person name="Oberbach A."/>
            <person name="Till H."/>
            <person name="Bargiela R."/>
            <person name="Campoy C."/>
            <person name="Segura M.T."/>
            <person name="Richter M."/>
            <person name="von Bergen M."/>
            <person name="Seifert J."/>
            <person name="Suarez A."/>
        </authorList>
    </citation>
    <scope>NUCLEOTIDE SEQUENCE</scope>
</reference>
<dbReference type="Pfam" id="PF02514">
    <property type="entry name" value="CobN-Mg_chel"/>
    <property type="match status" value="1"/>
</dbReference>
<dbReference type="InterPro" id="IPR003672">
    <property type="entry name" value="CobN/Mg_chltase"/>
</dbReference>
<evidence type="ECO:0000256" key="1">
    <source>
        <dbReference type="SAM" id="MobiDB-lite"/>
    </source>
</evidence>
<protein>
    <submittedName>
        <fullName evidence="3">CobN/magnesium chelatase</fullName>
    </submittedName>
</protein>
<feature type="compositionally biased region" description="Polar residues" evidence="1">
    <location>
        <begin position="1"/>
        <end position="22"/>
    </location>
</feature>
<name>K1S2Y3_9ZZZZ</name>
<feature type="non-terminal residue" evidence="3">
    <location>
        <position position="40"/>
    </location>
</feature>
<sequence length="40" mass="4562">MNPNVLPTGRNMYSINAENTPNPRAWEDGKRLAEATLKQY</sequence>
<organism evidence="3">
    <name type="scientific">human gut metagenome</name>
    <dbReference type="NCBI Taxonomy" id="408170"/>
    <lineage>
        <taxon>unclassified sequences</taxon>
        <taxon>metagenomes</taxon>
        <taxon>organismal metagenomes</taxon>
    </lineage>
</organism>
<evidence type="ECO:0000259" key="2">
    <source>
        <dbReference type="Pfam" id="PF02514"/>
    </source>
</evidence>
<feature type="domain" description="CobN/magnesium chelatase" evidence="2">
    <location>
        <begin position="2"/>
        <end position="40"/>
    </location>
</feature>
<feature type="region of interest" description="Disordered" evidence="1">
    <location>
        <begin position="1"/>
        <end position="26"/>
    </location>
</feature>
<gene>
    <name evidence="3" type="ORF">OBE_14479</name>
</gene>